<evidence type="ECO:0000313" key="2">
    <source>
        <dbReference type="EMBL" id="KAJ8731375.1"/>
    </source>
</evidence>
<dbReference type="InterPro" id="IPR015897">
    <property type="entry name" value="CHK_kinase-like"/>
</dbReference>
<dbReference type="InterPro" id="IPR004119">
    <property type="entry name" value="EcKL"/>
</dbReference>
<dbReference type="InterPro" id="IPR011009">
    <property type="entry name" value="Kinase-like_dom_sf"/>
</dbReference>
<organism evidence="2 3">
    <name type="scientific">Mythimna separata</name>
    <name type="common">Oriental armyworm</name>
    <name type="synonym">Pseudaletia separata</name>
    <dbReference type="NCBI Taxonomy" id="271217"/>
    <lineage>
        <taxon>Eukaryota</taxon>
        <taxon>Metazoa</taxon>
        <taxon>Ecdysozoa</taxon>
        <taxon>Arthropoda</taxon>
        <taxon>Hexapoda</taxon>
        <taxon>Insecta</taxon>
        <taxon>Pterygota</taxon>
        <taxon>Neoptera</taxon>
        <taxon>Endopterygota</taxon>
        <taxon>Lepidoptera</taxon>
        <taxon>Glossata</taxon>
        <taxon>Ditrysia</taxon>
        <taxon>Noctuoidea</taxon>
        <taxon>Noctuidae</taxon>
        <taxon>Noctuinae</taxon>
        <taxon>Hadenini</taxon>
        <taxon>Mythimna</taxon>
    </lineage>
</organism>
<dbReference type="SUPFAM" id="SSF56112">
    <property type="entry name" value="Protein kinase-like (PK-like)"/>
    <property type="match status" value="2"/>
</dbReference>
<dbReference type="EMBL" id="JARGEI010000005">
    <property type="protein sequence ID" value="KAJ8731375.1"/>
    <property type="molecule type" value="Genomic_DNA"/>
</dbReference>
<reference evidence="2" key="1">
    <citation type="submission" date="2023-03" db="EMBL/GenBank/DDBJ databases">
        <title>Chromosome-level genomes of two armyworms, Mythimna separata and Mythimna loreyi, provide insights into the biosynthesis and reception of sex pheromones.</title>
        <authorList>
            <person name="Zhao H."/>
        </authorList>
    </citation>
    <scope>NUCLEOTIDE SEQUENCE</scope>
    <source>
        <strain evidence="2">BeijingLab</strain>
        <tissue evidence="2">Pupa</tissue>
    </source>
</reference>
<sequence length="663" mass="77918">MVKEMRLFEKESFFYGVIKENIDVPGLRSWAPKLITALNDAIVFEDLNALQYKLRNKFERFDMAHTLQALKTLARFHASSIVYEEKKTKQTASEYKGLNYEYEKSLDKGGYHLSSDWFCQCMTGALEAMKSFSKYDDTEINLIETRWRDVWSTALTLSDFCPKQKNVICHRDLWNNNLMFHYSDENRLEPDDCLLVDFQAVRCQPPAGDVMLLLCCNLNPKFREQNIEMFLNFYYEELGKILNNFDIEIDEILSKEEFLASAEEQRQWGLVVCACLIPQFCASDKILGFLAEYWKVKVHLSNSEVLHFFIKSIPRSNPAKANMVKELQLFEKETFFYSVIKKNIAVPGLKSWSARLVTSLKDAMVFEDLNAKQYKLRNKFSTLDMAHTLQALQTLARFHASSIIYEEKKRKETLGEYKGIYYEYETTLRQDEYNLASEFIFQSMIGALEAMKSFSKYGDTEMNLIESRWRDVWSTALSLGGYSFQQKNVVSHRDLWNNNLMFHYSKNNENCWEPDDCVLVDFQGVNCSPPAADVMLLLCCNLNPTLREQNIEEFLIFYYEELRKILDNNNIEIDEILTKEEFMTSAEEQRQWGLTICACLLPHFWLDDDVTTEHFSDNARFDEIFFKNRGEFINKMMETNFDYKQKVMKIFEEIADRYCLPAK</sequence>
<dbReference type="Proteomes" id="UP001231518">
    <property type="component" value="Chromosome 16"/>
</dbReference>
<evidence type="ECO:0000313" key="3">
    <source>
        <dbReference type="Proteomes" id="UP001231518"/>
    </source>
</evidence>
<feature type="domain" description="CHK kinase-like" evidence="1">
    <location>
        <begin position="364"/>
        <end position="568"/>
    </location>
</feature>
<dbReference type="Gene3D" id="3.90.1200.10">
    <property type="match status" value="2"/>
</dbReference>
<evidence type="ECO:0000259" key="1">
    <source>
        <dbReference type="SMART" id="SM00587"/>
    </source>
</evidence>
<feature type="domain" description="CHK kinase-like" evidence="1">
    <location>
        <begin position="42"/>
        <end position="244"/>
    </location>
</feature>
<dbReference type="SMART" id="SM00587">
    <property type="entry name" value="CHK"/>
    <property type="match status" value="2"/>
</dbReference>
<comment type="caution">
    <text evidence="2">The sequence shown here is derived from an EMBL/GenBank/DDBJ whole genome shotgun (WGS) entry which is preliminary data.</text>
</comment>
<dbReference type="Pfam" id="PF02958">
    <property type="entry name" value="EcKL"/>
    <property type="match status" value="2"/>
</dbReference>
<dbReference type="PANTHER" id="PTHR11012:SF48">
    <property type="entry name" value="CHK KINASE-LIKE DOMAIN-CONTAINING PROTEIN-RELATED"/>
    <property type="match status" value="1"/>
</dbReference>
<proteinExistence type="predicted"/>
<gene>
    <name evidence="2" type="ORF">PYW07_004539</name>
</gene>
<name>A0AAD7YVY7_MYTSE</name>
<keyword evidence="3" id="KW-1185">Reference proteome</keyword>
<accession>A0AAD7YVY7</accession>
<dbReference type="AlphaFoldDB" id="A0AAD7YVY7"/>
<dbReference type="PANTHER" id="PTHR11012">
    <property type="entry name" value="PROTEIN KINASE-LIKE DOMAIN-CONTAINING"/>
    <property type="match status" value="1"/>
</dbReference>
<protein>
    <recommendedName>
        <fullName evidence="1">CHK kinase-like domain-containing protein</fullName>
    </recommendedName>
</protein>